<dbReference type="CDD" id="cd02510">
    <property type="entry name" value="pp-GalNAc-T"/>
    <property type="match status" value="1"/>
</dbReference>
<dbReference type="Gene3D" id="2.80.10.50">
    <property type="match status" value="1"/>
</dbReference>
<evidence type="ECO:0000313" key="18">
    <source>
        <dbReference type="EMBL" id="KAF2894289.1"/>
    </source>
</evidence>
<evidence type="ECO:0000256" key="6">
    <source>
        <dbReference type="ARBA" id="ARBA00022679"/>
    </source>
</evidence>
<keyword evidence="10" id="KW-0735">Signal-anchor</keyword>
<evidence type="ECO:0000256" key="11">
    <source>
        <dbReference type="ARBA" id="ARBA00022989"/>
    </source>
</evidence>
<dbReference type="GO" id="GO:0000139">
    <property type="term" value="C:Golgi membrane"/>
    <property type="evidence" value="ECO:0007669"/>
    <property type="project" value="UniProtKB-SubCell"/>
</dbReference>
<dbReference type="EC" id="2.4.1.-" evidence="16"/>
<dbReference type="InterPro" id="IPR029044">
    <property type="entry name" value="Nucleotide-diphossugar_trans"/>
</dbReference>
<evidence type="ECO:0000259" key="17">
    <source>
        <dbReference type="SMART" id="SM00458"/>
    </source>
</evidence>
<dbReference type="Pfam" id="PF00535">
    <property type="entry name" value="Glycos_transf_2"/>
    <property type="match status" value="1"/>
</dbReference>
<evidence type="ECO:0000256" key="10">
    <source>
        <dbReference type="ARBA" id="ARBA00022968"/>
    </source>
</evidence>
<evidence type="ECO:0000256" key="8">
    <source>
        <dbReference type="ARBA" id="ARBA00022723"/>
    </source>
</evidence>
<dbReference type="GO" id="GO:0006493">
    <property type="term" value="P:protein O-linked glycosylation"/>
    <property type="evidence" value="ECO:0007669"/>
    <property type="project" value="TreeGrafter"/>
</dbReference>
<evidence type="ECO:0000256" key="7">
    <source>
        <dbReference type="ARBA" id="ARBA00022692"/>
    </source>
</evidence>
<comment type="caution">
    <text evidence="18">The sequence shown here is derived from an EMBL/GenBank/DDBJ whole genome shotgun (WGS) entry which is preliminary data.</text>
</comment>
<organism evidence="18 19">
    <name type="scientific">Ignelater luminosus</name>
    <name type="common">Cucubano</name>
    <name type="synonym">Pyrophorus luminosus</name>
    <dbReference type="NCBI Taxonomy" id="2038154"/>
    <lineage>
        <taxon>Eukaryota</taxon>
        <taxon>Metazoa</taxon>
        <taxon>Ecdysozoa</taxon>
        <taxon>Arthropoda</taxon>
        <taxon>Hexapoda</taxon>
        <taxon>Insecta</taxon>
        <taxon>Pterygota</taxon>
        <taxon>Neoptera</taxon>
        <taxon>Endopterygota</taxon>
        <taxon>Coleoptera</taxon>
        <taxon>Polyphaga</taxon>
        <taxon>Elateriformia</taxon>
        <taxon>Elateroidea</taxon>
        <taxon>Elateridae</taxon>
        <taxon>Agrypninae</taxon>
        <taxon>Pyrophorini</taxon>
        <taxon>Ignelater</taxon>
    </lineage>
</organism>
<dbReference type="OrthoDB" id="416652at2759"/>
<evidence type="ECO:0000256" key="5">
    <source>
        <dbReference type="ARBA" id="ARBA00022676"/>
    </source>
</evidence>
<keyword evidence="5 16" id="KW-0328">Glycosyltransferase</keyword>
<dbReference type="Pfam" id="PF00652">
    <property type="entry name" value="Ricin_B_lectin"/>
    <property type="match status" value="1"/>
</dbReference>
<comment type="subcellular location">
    <subcellularLocation>
        <location evidence="2 16">Golgi apparatus membrane</location>
        <topology evidence="2 16">Single-pass type II membrane protein</topology>
    </subcellularLocation>
</comment>
<dbReference type="PANTHER" id="PTHR11675">
    <property type="entry name" value="N-ACETYLGALACTOSAMINYLTRANSFERASE"/>
    <property type="match status" value="1"/>
</dbReference>
<keyword evidence="8" id="KW-0479">Metal-binding</keyword>
<dbReference type="GO" id="GO:0030246">
    <property type="term" value="F:carbohydrate binding"/>
    <property type="evidence" value="ECO:0007669"/>
    <property type="project" value="UniProtKB-KW"/>
</dbReference>
<sequence>MFVRCPRNKRFVSRICVFVIVLVIVIYFMRKMQRNNEAIVSEQLQNNVDESNEYEIKLRAYESKIIPNLGNNGEGAYLENSEDREMGKEALKKLALNTVLSDRMPLNRTLRDPRNPGCTEFTYNPTLTASVVIIFYNEILSVILRTVWSVILQTPKHLLHEIILVDDASTEEDVQGLLQYYLDTRLKNHNIKLLHLNHRMGLIRARLQGARISTGDVLIFLDAHCEATVSWMEPLLARIEEERTAVLVPIIDVIEANNLAYSTNGDTSFQVGGFTWSGHFTWIDIQDDDDKGKLTPIKSPTMAGGLFAIDRKYFWEIGSYDEQMDGWGGENLEMSFRIWQCGGRLETVPCSRVGHIFRDFHPYSFPDNKDTHGINTARLAHVWMDDYKRLFFIHQPALENNPVIGDLTHRTQLRKKLKCQSFKWYLDNVYPEKFIPDENVYAYGQVRNKFDMCLDDLQLQEDKIGPLGLYQCHPYLAMSQYFTLSSKGELRKEQFCAEAFDNFEVQLTGCHSHNREQFWLLFKNGTIYNPSLKKCLTSEGVETSKGLRIDTCKNSMHQKWKFTYVNSTVVTV</sequence>
<evidence type="ECO:0000256" key="3">
    <source>
        <dbReference type="ARBA" id="ARBA00004922"/>
    </source>
</evidence>
<keyword evidence="9 16" id="KW-0430">Lectin</keyword>
<keyword evidence="11 16" id="KW-1133">Transmembrane helix</keyword>
<dbReference type="EMBL" id="VTPC01007154">
    <property type="protein sequence ID" value="KAF2894289.1"/>
    <property type="molecule type" value="Genomic_DNA"/>
</dbReference>
<keyword evidence="12 16" id="KW-0333">Golgi apparatus</keyword>
<dbReference type="InterPro" id="IPR045885">
    <property type="entry name" value="GalNAc-T"/>
</dbReference>
<dbReference type="AlphaFoldDB" id="A0A8K0CXL2"/>
<comment type="similarity">
    <text evidence="4 16">Belongs to the glycosyltransferase 2 family. GalNAc-T subfamily.</text>
</comment>
<evidence type="ECO:0000256" key="4">
    <source>
        <dbReference type="ARBA" id="ARBA00005680"/>
    </source>
</evidence>
<dbReference type="Proteomes" id="UP000801492">
    <property type="component" value="Unassembled WGS sequence"/>
</dbReference>
<name>A0A8K0CXL2_IGNLU</name>
<accession>A0A8K0CXL2</accession>
<feature type="transmembrane region" description="Helical" evidence="16">
    <location>
        <begin position="12"/>
        <end position="29"/>
    </location>
</feature>
<dbReference type="SUPFAM" id="SSF53448">
    <property type="entry name" value="Nucleotide-diphospho-sugar transferases"/>
    <property type="match status" value="1"/>
</dbReference>
<comment type="pathway">
    <text evidence="3 16">Protein modification; protein glycosylation.</text>
</comment>
<evidence type="ECO:0000256" key="2">
    <source>
        <dbReference type="ARBA" id="ARBA00004323"/>
    </source>
</evidence>
<keyword evidence="19" id="KW-1185">Reference proteome</keyword>
<dbReference type="InterPro" id="IPR001173">
    <property type="entry name" value="Glyco_trans_2-like"/>
</dbReference>
<feature type="domain" description="Ricin B lectin" evidence="17">
    <location>
        <begin position="440"/>
        <end position="563"/>
    </location>
</feature>
<evidence type="ECO:0000256" key="15">
    <source>
        <dbReference type="ARBA" id="ARBA00023211"/>
    </source>
</evidence>
<evidence type="ECO:0000313" key="19">
    <source>
        <dbReference type="Proteomes" id="UP000801492"/>
    </source>
</evidence>
<dbReference type="FunFam" id="3.90.550.10:FF:000021">
    <property type="entry name" value="Polypeptide N-acetylgalactosaminyltransferase"/>
    <property type="match status" value="1"/>
</dbReference>
<comment type="cofactor">
    <cofactor evidence="1 16">
        <name>Mn(2+)</name>
        <dbReference type="ChEBI" id="CHEBI:29035"/>
    </cofactor>
</comment>
<evidence type="ECO:0000256" key="9">
    <source>
        <dbReference type="ARBA" id="ARBA00022734"/>
    </source>
</evidence>
<keyword evidence="13 16" id="KW-0472">Membrane</keyword>
<dbReference type="GO" id="GO:0004653">
    <property type="term" value="F:polypeptide N-acetylgalactosaminyltransferase activity"/>
    <property type="evidence" value="ECO:0007669"/>
    <property type="project" value="UniProtKB-ARBA"/>
</dbReference>
<dbReference type="UniPathway" id="UPA00378"/>
<evidence type="ECO:0000256" key="16">
    <source>
        <dbReference type="RuleBase" id="RU361242"/>
    </source>
</evidence>
<keyword evidence="7 16" id="KW-0812">Transmembrane</keyword>
<protein>
    <recommendedName>
        <fullName evidence="16">Polypeptide N-acetylgalactosaminyltransferase</fullName>
        <ecNumber evidence="16">2.4.1.-</ecNumber>
    </recommendedName>
    <alternativeName>
        <fullName evidence="16">Protein-UDP acetylgalactosaminyltransferase</fullName>
    </alternativeName>
</protein>
<keyword evidence="6 16" id="KW-0808">Transferase</keyword>
<reference evidence="18" key="1">
    <citation type="submission" date="2019-08" db="EMBL/GenBank/DDBJ databases">
        <title>The genome of the North American firefly Photinus pyralis.</title>
        <authorList>
            <consortium name="Photinus pyralis genome working group"/>
            <person name="Fallon T.R."/>
            <person name="Sander Lower S.E."/>
            <person name="Weng J.-K."/>
        </authorList>
    </citation>
    <scope>NUCLEOTIDE SEQUENCE</scope>
    <source>
        <strain evidence="18">TRF0915ILg1</strain>
        <tissue evidence="18">Whole body</tissue>
    </source>
</reference>
<dbReference type="PANTHER" id="PTHR11675:SF43">
    <property type="entry name" value="POLYPEPTIDE N-ACETYLGALACTOSAMINYLTRANSFERASE 1"/>
    <property type="match status" value="1"/>
</dbReference>
<proteinExistence type="inferred from homology"/>
<gene>
    <name evidence="18" type="ORF">ILUMI_11881</name>
</gene>
<dbReference type="SMART" id="SM00458">
    <property type="entry name" value="RICIN"/>
    <property type="match status" value="1"/>
</dbReference>
<dbReference type="Gene3D" id="3.90.550.10">
    <property type="entry name" value="Spore Coat Polysaccharide Biosynthesis Protein SpsA, Chain A"/>
    <property type="match status" value="1"/>
</dbReference>
<dbReference type="PROSITE" id="PS50231">
    <property type="entry name" value="RICIN_B_LECTIN"/>
    <property type="match status" value="1"/>
</dbReference>
<dbReference type="SUPFAM" id="SSF50370">
    <property type="entry name" value="Ricin B-like lectins"/>
    <property type="match status" value="1"/>
</dbReference>
<dbReference type="InterPro" id="IPR000772">
    <property type="entry name" value="Ricin_B_lectin"/>
</dbReference>
<keyword evidence="14 16" id="KW-1015">Disulfide bond</keyword>
<dbReference type="InterPro" id="IPR035992">
    <property type="entry name" value="Ricin_B-like_lectins"/>
</dbReference>
<dbReference type="CDD" id="cd23459">
    <property type="entry name" value="beta-trefoil_Ricin_Pgant1-like"/>
    <property type="match status" value="1"/>
</dbReference>
<keyword evidence="15 16" id="KW-0464">Manganese</keyword>
<dbReference type="GO" id="GO:0046872">
    <property type="term" value="F:metal ion binding"/>
    <property type="evidence" value="ECO:0007669"/>
    <property type="project" value="UniProtKB-KW"/>
</dbReference>
<evidence type="ECO:0000256" key="1">
    <source>
        <dbReference type="ARBA" id="ARBA00001936"/>
    </source>
</evidence>
<evidence type="ECO:0000256" key="14">
    <source>
        <dbReference type="ARBA" id="ARBA00023157"/>
    </source>
</evidence>
<evidence type="ECO:0000256" key="13">
    <source>
        <dbReference type="ARBA" id="ARBA00023136"/>
    </source>
</evidence>
<evidence type="ECO:0000256" key="12">
    <source>
        <dbReference type="ARBA" id="ARBA00023034"/>
    </source>
</evidence>